<sequence length="140" mass="15544">MAHLKLVAGTDFTGVGRARSGIYDSVTMQKGSEAEREAAARKILRKIKLPGENETIAELLAELDRNACDEKASEIDRHFHHSELSLRLHKFGITVGHSSYYGWRLRTGKVVACLASGSDELLDICPELEPYLDVLCFLTL</sequence>
<keyword evidence="2" id="KW-1185">Reference proteome</keyword>
<dbReference type="RefSeq" id="WP_408330690.1">
    <property type="nucleotide sequence ID" value="NZ_JAQQFH010000016.1"/>
</dbReference>
<dbReference type="EMBL" id="JAQQFN010000013">
    <property type="protein sequence ID" value="MFL9885019.1"/>
    <property type="molecule type" value="Genomic_DNA"/>
</dbReference>
<dbReference type="Proteomes" id="UP001629249">
    <property type="component" value="Unassembled WGS sequence"/>
</dbReference>
<accession>A0ABW8ZP57</accession>
<evidence type="ECO:0000313" key="2">
    <source>
        <dbReference type="Proteomes" id="UP001629249"/>
    </source>
</evidence>
<reference evidence="1 2" key="1">
    <citation type="journal article" date="2024" name="Chem. Sci.">
        <title>Discovery of megapolipeptins by genome mining of a Burkholderiales bacteria collection.</title>
        <authorList>
            <person name="Paulo B.S."/>
            <person name="Recchia M.J.J."/>
            <person name="Lee S."/>
            <person name="Fergusson C.H."/>
            <person name="Romanowski S.B."/>
            <person name="Hernandez A."/>
            <person name="Krull N."/>
            <person name="Liu D.Y."/>
            <person name="Cavanagh H."/>
            <person name="Bos A."/>
            <person name="Gray C.A."/>
            <person name="Murphy B.T."/>
            <person name="Linington R.G."/>
            <person name="Eustaquio A.S."/>
        </authorList>
    </citation>
    <scope>NUCLEOTIDE SEQUENCE [LARGE SCALE GENOMIC DNA]</scope>
    <source>
        <strain evidence="1 2">RL16-012-BIC-B</strain>
    </source>
</reference>
<proteinExistence type="predicted"/>
<comment type="caution">
    <text evidence="1">The sequence shown here is derived from an EMBL/GenBank/DDBJ whole genome shotgun (WGS) entry which is preliminary data.</text>
</comment>
<name>A0ABW8ZP57_9BURK</name>
<gene>
    <name evidence="1" type="ORF">PQR66_18395</name>
</gene>
<protein>
    <submittedName>
        <fullName evidence="1">Uncharacterized protein</fullName>
    </submittedName>
</protein>
<organism evidence="1 2">
    <name type="scientific">Paraburkholderia agricolaris</name>
    <dbReference type="NCBI Taxonomy" id="2152888"/>
    <lineage>
        <taxon>Bacteria</taxon>
        <taxon>Pseudomonadati</taxon>
        <taxon>Pseudomonadota</taxon>
        <taxon>Betaproteobacteria</taxon>
        <taxon>Burkholderiales</taxon>
        <taxon>Burkholderiaceae</taxon>
        <taxon>Paraburkholderia</taxon>
    </lineage>
</organism>
<evidence type="ECO:0000313" key="1">
    <source>
        <dbReference type="EMBL" id="MFL9885019.1"/>
    </source>
</evidence>